<accession>A0A7J0BPS8</accession>
<protein>
    <submittedName>
        <fullName evidence="2">Uncharacterized protein</fullName>
    </submittedName>
</protein>
<evidence type="ECO:0000256" key="1">
    <source>
        <dbReference type="SAM" id="Phobius"/>
    </source>
</evidence>
<comment type="caution">
    <text evidence="2">The sequence shown here is derived from an EMBL/GenBank/DDBJ whole genome shotgun (WGS) entry which is preliminary data.</text>
</comment>
<reference evidence="2 3" key="1">
    <citation type="submission" date="2020-05" db="EMBL/GenBank/DDBJ databases">
        <title>Draft genome sequence of Desulfovibrio sp. strain HN2T.</title>
        <authorList>
            <person name="Ueno A."/>
            <person name="Tamazawa S."/>
            <person name="Tamamura S."/>
            <person name="Murakami T."/>
            <person name="Kiyama T."/>
            <person name="Inomata H."/>
            <person name="Amano Y."/>
            <person name="Miyakawa K."/>
            <person name="Tamaki H."/>
            <person name="Naganuma T."/>
            <person name="Kaneko K."/>
        </authorList>
    </citation>
    <scope>NUCLEOTIDE SEQUENCE [LARGE SCALE GENOMIC DNA]</scope>
    <source>
        <strain evidence="2 3">HN2</strain>
    </source>
</reference>
<evidence type="ECO:0000313" key="2">
    <source>
        <dbReference type="EMBL" id="GFM35281.1"/>
    </source>
</evidence>
<keyword evidence="1" id="KW-0812">Transmembrane</keyword>
<dbReference type="AlphaFoldDB" id="A0A7J0BPS8"/>
<dbReference type="EMBL" id="BLVO01000016">
    <property type="protein sequence ID" value="GFM35281.1"/>
    <property type="molecule type" value="Genomic_DNA"/>
</dbReference>
<keyword evidence="1" id="KW-1133">Transmembrane helix</keyword>
<dbReference type="Proteomes" id="UP000503840">
    <property type="component" value="Unassembled WGS sequence"/>
</dbReference>
<proteinExistence type="predicted"/>
<organism evidence="2 3">
    <name type="scientific">Desulfovibrio subterraneus</name>
    <dbReference type="NCBI Taxonomy" id="2718620"/>
    <lineage>
        <taxon>Bacteria</taxon>
        <taxon>Pseudomonadati</taxon>
        <taxon>Thermodesulfobacteriota</taxon>
        <taxon>Desulfovibrionia</taxon>
        <taxon>Desulfovibrionales</taxon>
        <taxon>Desulfovibrionaceae</taxon>
        <taxon>Desulfovibrio</taxon>
    </lineage>
</organism>
<dbReference type="RefSeq" id="WP_174406891.1">
    <property type="nucleotide sequence ID" value="NZ_BLVO01000016.1"/>
</dbReference>
<feature type="transmembrane region" description="Helical" evidence="1">
    <location>
        <begin position="74"/>
        <end position="96"/>
    </location>
</feature>
<keyword evidence="1" id="KW-0472">Membrane</keyword>
<gene>
    <name evidence="2" type="ORF">DSM101010T_36460</name>
</gene>
<name>A0A7J0BPS8_9BACT</name>
<feature type="transmembrane region" description="Helical" evidence="1">
    <location>
        <begin position="102"/>
        <end position="120"/>
    </location>
</feature>
<keyword evidence="3" id="KW-1185">Reference proteome</keyword>
<evidence type="ECO:0000313" key="3">
    <source>
        <dbReference type="Proteomes" id="UP000503840"/>
    </source>
</evidence>
<sequence>MELAFGNNTLVLCAGLLSLIPILFFIPILLVDVCCVMFRFDLRRWLLVRRFAKQGVLVDADAVRLVPKRICITSATLFVVVYAFYCFYPLGVVFYIPDFMVVLLLFLSLGVSLISLQAYVNSFRCGMYWDDTRFCVASVRPRRVLCVGREDVQAVQTAIRKRFYLYTRVQIAGEEYYVLGNFQAARECMRGTGFYL</sequence>
<feature type="transmembrane region" description="Helical" evidence="1">
    <location>
        <begin position="20"/>
        <end position="40"/>
    </location>
</feature>